<dbReference type="Pfam" id="PF08314">
    <property type="entry name" value="Sec39"/>
    <property type="match status" value="1"/>
</dbReference>
<keyword evidence="14" id="KW-0653">Protein transport</keyword>
<dbReference type="PANTHER" id="PTHR40787:SF3">
    <property type="entry name" value="PROTEIN TRANSPORT PROTEIN SEC39"/>
    <property type="match status" value="1"/>
</dbReference>
<evidence type="ECO:0000256" key="12">
    <source>
        <dbReference type="ARBA" id="ARBA00022833"/>
    </source>
</evidence>
<evidence type="ECO:0000256" key="1">
    <source>
        <dbReference type="ARBA" id="ARBA00004123"/>
    </source>
</evidence>
<feature type="region of interest" description="Disordered" evidence="21">
    <location>
        <begin position="1280"/>
        <end position="1312"/>
    </location>
</feature>
<evidence type="ECO:0000313" key="24">
    <source>
        <dbReference type="Proteomes" id="UP000308768"/>
    </source>
</evidence>
<keyword evidence="10 18" id="KW-0863">Zinc-finger</keyword>
<dbReference type="GO" id="GO:0008270">
    <property type="term" value="F:zinc ion binding"/>
    <property type="evidence" value="ECO:0007669"/>
    <property type="project" value="UniProtKB-KW"/>
</dbReference>
<feature type="compositionally biased region" description="Polar residues" evidence="21">
    <location>
        <begin position="1"/>
        <end position="15"/>
    </location>
</feature>
<gene>
    <name evidence="23" type="ORF">B0A49_12168</name>
</gene>
<dbReference type="Pfam" id="PF00098">
    <property type="entry name" value="zf-CCHC"/>
    <property type="match status" value="2"/>
</dbReference>
<dbReference type="InterPro" id="IPR001878">
    <property type="entry name" value="Znf_CCHC"/>
</dbReference>
<keyword evidence="12" id="KW-0862">Zinc</keyword>
<dbReference type="SMART" id="SM00343">
    <property type="entry name" value="ZnF_C2HC"/>
    <property type="match status" value="2"/>
</dbReference>
<feature type="region of interest" description="Disordered" evidence="21">
    <location>
        <begin position="1577"/>
        <end position="1602"/>
    </location>
</feature>
<dbReference type="InterPro" id="IPR013244">
    <property type="entry name" value="Sec39_domain"/>
</dbReference>
<dbReference type="GO" id="GO:0000243">
    <property type="term" value="C:commitment complex"/>
    <property type="evidence" value="ECO:0007669"/>
    <property type="project" value="UniProtKB-ARBA"/>
</dbReference>
<feature type="compositionally biased region" description="Low complexity" evidence="21">
    <location>
        <begin position="365"/>
        <end position="375"/>
    </location>
</feature>
<keyword evidence="24" id="KW-1185">Reference proteome</keyword>
<dbReference type="Gene3D" id="3.30.1370.10">
    <property type="entry name" value="K Homology domain, type 1"/>
    <property type="match status" value="1"/>
</dbReference>
<feature type="region of interest" description="Disordered" evidence="21">
    <location>
        <begin position="1401"/>
        <end position="1426"/>
    </location>
</feature>
<dbReference type="PANTHER" id="PTHR40787">
    <property type="entry name" value="SECRETED PROTEIN"/>
    <property type="match status" value="1"/>
</dbReference>
<keyword evidence="8" id="KW-0747">Spliceosome</keyword>
<dbReference type="InterPro" id="IPR055256">
    <property type="entry name" value="KH_1_KHDC4/BBP-like"/>
</dbReference>
<keyword evidence="6" id="KW-0507">mRNA processing</keyword>
<evidence type="ECO:0000256" key="2">
    <source>
        <dbReference type="ARBA" id="ARBA00004240"/>
    </source>
</evidence>
<feature type="compositionally biased region" description="Low complexity" evidence="21">
    <location>
        <begin position="1361"/>
        <end position="1372"/>
    </location>
</feature>
<comment type="function">
    <text evidence="17">Necessary for the splicing of pre-mRNA. Has a role in the recognition of the branch site (5'-UACUAAC-3'), the pyrimidine tract and the 3'-splice site at the 3'-end of introns.</text>
</comment>
<dbReference type="PROSITE" id="PS50084">
    <property type="entry name" value="KH_TYPE_1"/>
    <property type="match status" value="1"/>
</dbReference>
<dbReference type="GO" id="GO:0005783">
    <property type="term" value="C:endoplasmic reticulum"/>
    <property type="evidence" value="ECO:0007669"/>
    <property type="project" value="UniProtKB-SubCell"/>
</dbReference>
<organism evidence="23 24">
    <name type="scientific">Cryomyces minteri</name>
    <dbReference type="NCBI Taxonomy" id="331657"/>
    <lineage>
        <taxon>Eukaryota</taxon>
        <taxon>Fungi</taxon>
        <taxon>Dikarya</taxon>
        <taxon>Ascomycota</taxon>
        <taxon>Pezizomycotina</taxon>
        <taxon>Dothideomycetes</taxon>
        <taxon>Dothideomycetes incertae sedis</taxon>
        <taxon>Cryomyces</taxon>
    </lineage>
</organism>
<feature type="compositionally biased region" description="Polar residues" evidence="21">
    <location>
        <begin position="1584"/>
        <end position="1602"/>
    </location>
</feature>
<dbReference type="EMBL" id="NAJN01002312">
    <property type="protein sequence ID" value="TKA54387.1"/>
    <property type="molecule type" value="Genomic_DNA"/>
</dbReference>
<dbReference type="InterPro" id="IPR032570">
    <property type="entry name" value="SF1-HH"/>
</dbReference>
<dbReference type="FunFam" id="4.10.60.10:FF:000030">
    <property type="entry name" value="Branchpoint-bridging protein"/>
    <property type="match status" value="1"/>
</dbReference>
<dbReference type="InterPro" id="IPR036875">
    <property type="entry name" value="Znf_CCHC_sf"/>
</dbReference>
<evidence type="ECO:0000256" key="16">
    <source>
        <dbReference type="ARBA" id="ARBA00023242"/>
    </source>
</evidence>
<evidence type="ECO:0000256" key="9">
    <source>
        <dbReference type="ARBA" id="ARBA00022737"/>
    </source>
</evidence>
<dbReference type="Pfam" id="PF16275">
    <property type="entry name" value="SF1-HH"/>
    <property type="match status" value="1"/>
</dbReference>
<keyword evidence="9" id="KW-0677">Repeat</keyword>
<keyword evidence="16" id="KW-0539">Nucleus</keyword>
<dbReference type="GO" id="GO:0005829">
    <property type="term" value="C:cytosol"/>
    <property type="evidence" value="ECO:0007669"/>
    <property type="project" value="UniProtKB-ARBA"/>
</dbReference>
<keyword evidence="11" id="KW-0256">Endoplasmic reticulum</keyword>
<feature type="compositionally biased region" description="Basic and acidic residues" evidence="21">
    <location>
        <begin position="350"/>
        <end position="362"/>
    </location>
</feature>
<feature type="compositionally biased region" description="Gly residues" evidence="21">
    <location>
        <begin position="462"/>
        <end position="482"/>
    </location>
</feature>
<dbReference type="GO" id="GO:0006890">
    <property type="term" value="P:retrograde vesicle-mediated transport, Golgi to endoplasmic reticulum"/>
    <property type="evidence" value="ECO:0007669"/>
    <property type="project" value="InterPro"/>
</dbReference>
<sequence length="1602" mass="174439">MAWRSQGITGSNNIPLGNRRRFGGDSASPAAEDGGYNPSQPPTAIAENGGKRGRSPVRVELADDGTKRRKKRNRWGDAQENKAAGLMGLPTAIMANMTSEQLEAYTLHLRIEEISQKLRINDVVPADGDRSPSPPPQYDNFGRRVNTREYRYRKRLEEERHKLIEKAMKVIPNYHPPSDYRRPTKTQEKVYVPVNDYPEINFIGLLIGPRGNTLKKMETESQAKIAIRGKGSVKEGKGRSDAAHTSNQEEDLHCLIMADTEEKVNKAKKLIHNIIETAASIPEGQNELKRNQLRELAALNGTLRDDENQACQNCGQIGHRKYDCPEQRNFTANIICRVCGNAGHMARDCPDRQRGANWRNDDTSGPNGRAPPGAARIGGGDAVDREYQSLMEELSGGASGAGAPLKIEARPGGYDNVGAGAGGRDDRDVKPWQRGPTGAVAPWQQRGNDGREGGSSAPPWASGGGRGGGDSYGYGEQQGGYGAPPAAPGGAAPWHQQAAAQPPAPQHSYGYGGYSAPGYGDQNGSYGAPPGMAAPPPGLGALFQAYGGAGSPPPPPPGDAPPPPVTAERAASSTSPGRLDMAGSLQRIEVIITYITSSRAWYTRLLAHKMAEELSAAQCILLAVHFASESNIEALHNLTPSRPDVFDPELALRILINFLPESMEPPLYTTYAYEVATRLYLEQRPEAAIDTTPVKDLSDAQAQKRFKKLHMSSLSHPSFPPDAPDDVFTRFIVHRAHLIDEQTGLLELLPRLVVPFLDHNDFIRTWYISAVLPLLRMSYEYYPGTDPPLSIEAFEGLTGAQGIDVLLAKATDTKHKVTSDTESAGAVGRDLRGLVGPWVYGNTDRKRRKLNEKSRRRSSVASAAESMKRISLNGVSEEDRTGHDWEYAYKWMLHTATKDFPLITNAIEEWDGPEDVDFGGYERDRPYLDDDVQEKLDRQYAQAAFASVYAAEADTADTINGAHGVLVRLAGLLDFEPPPDLATSVEMLPRVDRHASVLHESQSTSFLKPEALLQPEHPLTTPRLDTFSLLQMLVYSAYQLASLGHSISIVNVAKLRFYSDEDEQLAMLRKIIHCLLSKLEKDEEQWVANRSKLLWLWNWGIDADDDDAQRGTGVLGKIDRGLFEKEMLKAFVDSSCYSLAIKTYLESPSRQNRLAIEEVEGVVLASAMYLYDNASNGNRTRGGMKRASDIISTFRPYFPHSASFRRTAALLSATHALSFYALTLQHGVPFQPVSIRVSSDPISLLSKVLAQNPGSYAKLDDLVDIGRNLVIAAPLSSNNGGDGRNLEIDKAGETRGPPIEPTEAEVERAKREAERRVTGMAIEAALAEDDFETAYSHVVNRLTHSAPVPLPSAASTPGSKPPSRTASSRTPSCQEKQANLETQDIDDVSWRAAFAAGRYRPSTSSASLTTSSYNSQATHREAASSAQNLRHLEQRLDLLSAALLLAPAAAIVEILSVWRRCEEELSALLKQESEAEDDFNDRAQTGNVHKSALPGGFGTDRDEGMIVGQKRREVGRLGGTSSRRDGGGSNSKLRPGSATGFGRTGTGRDSTKLEEEAPMGLFDVARGAAAAFGRSAFPLRGASRTATPISTFDSTRSAAARA</sequence>
<evidence type="ECO:0000256" key="20">
    <source>
        <dbReference type="SAM" id="Coils"/>
    </source>
</evidence>
<accession>A0A4U0VXB7</accession>
<dbReference type="Gene3D" id="6.10.140.1790">
    <property type="match status" value="1"/>
</dbReference>
<dbReference type="OrthoDB" id="3434013at2759"/>
<dbReference type="Proteomes" id="UP000308768">
    <property type="component" value="Unassembled WGS sequence"/>
</dbReference>
<dbReference type="GO" id="GO:0003723">
    <property type="term" value="F:RNA binding"/>
    <property type="evidence" value="ECO:0007669"/>
    <property type="project" value="UniProtKB-UniRule"/>
</dbReference>
<evidence type="ECO:0000256" key="14">
    <source>
        <dbReference type="ARBA" id="ARBA00022927"/>
    </source>
</evidence>
<feature type="coiled-coil region" evidence="20">
    <location>
        <begin position="257"/>
        <end position="309"/>
    </location>
</feature>
<reference evidence="23 24" key="1">
    <citation type="submission" date="2017-03" db="EMBL/GenBank/DDBJ databases">
        <title>Genomes of endolithic fungi from Antarctica.</title>
        <authorList>
            <person name="Coleine C."/>
            <person name="Masonjones S."/>
            <person name="Stajich J.E."/>
        </authorList>
    </citation>
    <scope>NUCLEOTIDE SEQUENCE [LARGE SCALE GENOMIC DNA]</scope>
    <source>
        <strain evidence="23 24">CCFEE 5187</strain>
    </source>
</reference>
<evidence type="ECO:0000256" key="8">
    <source>
        <dbReference type="ARBA" id="ARBA00022728"/>
    </source>
</evidence>
<evidence type="ECO:0000256" key="15">
    <source>
        <dbReference type="ARBA" id="ARBA00023187"/>
    </source>
</evidence>
<evidence type="ECO:0000256" key="6">
    <source>
        <dbReference type="ARBA" id="ARBA00022664"/>
    </source>
</evidence>
<feature type="domain" description="CCHC-type" evidence="22">
    <location>
        <begin position="336"/>
        <end position="351"/>
    </location>
</feature>
<evidence type="ECO:0000256" key="4">
    <source>
        <dbReference type="ARBA" id="ARBA00017984"/>
    </source>
</evidence>
<name>A0A4U0VXB7_9PEZI</name>
<evidence type="ECO:0000256" key="11">
    <source>
        <dbReference type="ARBA" id="ARBA00022824"/>
    </source>
</evidence>
<dbReference type="SMART" id="SM00322">
    <property type="entry name" value="KH"/>
    <property type="match status" value="1"/>
</dbReference>
<comment type="similarity">
    <text evidence="3">Belongs to the BBP/SF1 family.</text>
</comment>
<feature type="domain" description="CCHC-type" evidence="22">
    <location>
        <begin position="311"/>
        <end position="326"/>
    </location>
</feature>
<feature type="compositionally biased region" description="Low complexity" evidence="21">
    <location>
        <begin position="488"/>
        <end position="509"/>
    </location>
</feature>
<proteinExistence type="inferred from homology"/>
<feature type="compositionally biased region" description="Basic and acidic residues" evidence="21">
    <location>
        <begin position="1499"/>
        <end position="1515"/>
    </location>
</feature>
<evidence type="ECO:0000256" key="13">
    <source>
        <dbReference type="ARBA" id="ARBA00022884"/>
    </source>
</evidence>
<evidence type="ECO:0000259" key="22">
    <source>
        <dbReference type="PROSITE" id="PS50158"/>
    </source>
</evidence>
<feature type="region of interest" description="Disordered" evidence="21">
    <location>
        <begin position="537"/>
        <end position="579"/>
    </location>
</feature>
<comment type="caution">
    <text evidence="23">The sequence shown here is derived from an EMBL/GenBank/DDBJ whole genome shotgun (WGS) entry which is preliminary data.</text>
</comment>
<dbReference type="FunFam" id="3.30.1370.10:FF:000024">
    <property type="entry name" value="Branchpoint-bridging protein-like protein"/>
    <property type="match status" value="1"/>
</dbReference>
<dbReference type="SUPFAM" id="SSF54791">
    <property type="entry name" value="Eukaryotic type KH-domain (KH-domain type I)"/>
    <property type="match status" value="1"/>
</dbReference>
<evidence type="ECO:0000256" key="18">
    <source>
        <dbReference type="PROSITE-ProRule" id="PRU00047"/>
    </source>
</evidence>
<feature type="region of interest" description="Disordered" evidence="21">
    <location>
        <begin position="1478"/>
        <end position="1555"/>
    </location>
</feature>
<feature type="region of interest" description="Disordered" evidence="21">
    <location>
        <begin position="414"/>
        <end position="515"/>
    </location>
</feature>
<feature type="compositionally biased region" description="Low complexity" evidence="21">
    <location>
        <begin position="1402"/>
        <end position="1415"/>
    </location>
</feature>
<dbReference type="CDD" id="cd02395">
    <property type="entry name" value="KH-I_BBP"/>
    <property type="match status" value="1"/>
</dbReference>
<feature type="region of interest" description="Disordered" evidence="21">
    <location>
        <begin position="1346"/>
        <end position="1384"/>
    </location>
</feature>
<feature type="region of interest" description="Disordered" evidence="21">
    <location>
        <begin position="1"/>
        <end position="82"/>
    </location>
</feature>
<dbReference type="Gene3D" id="4.10.60.10">
    <property type="entry name" value="Zinc finger, CCHC-type"/>
    <property type="match status" value="1"/>
</dbReference>
<evidence type="ECO:0000256" key="19">
    <source>
        <dbReference type="PROSITE-ProRule" id="PRU00117"/>
    </source>
</evidence>
<dbReference type="InterPro" id="IPR047086">
    <property type="entry name" value="SF1-HH_sf"/>
</dbReference>
<evidence type="ECO:0000256" key="17">
    <source>
        <dbReference type="ARBA" id="ARBA00053279"/>
    </source>
</evidence>
<feature type="region of interest" description="Disordered" evidence="21">
    <location>
        <begin position="350"/>
        <end position="380"/>
    </location>
</feature>
<evidence type="ECO:0000256" key="3">
    <source>
        <dbReference type="ARBA" id="ARBA00010382"/>
    </source>
</evidence>
<dbReference type="GO" id="GO:0000398">
    <property type="term" value="P:mRNA splicing, via spliceosome"/>
    <property type="evidence" value="ECO:0007669"/>
    <property type="project" value="UniProtKB-ARBA"/>
</dbReference>
<dbReference type="STRING" id="331657.A0A4U0VXB7"/>
<dbReference type="SUPFAM" id="SSF57756">
    <property type="entry name" value="Retrovirus zinc finger-like domains"/>
    <property type="match status" value="1"/>
</dbReference>
<keyword evidence="15" id="KW-0508">mRNA splicing</keyword>
<evidence type="ECO:0000256" key="7">
    <source>
        <dbReference type="ARBA" id="ARBA00022723"/>
    </source>
</evidence>
<dbReference type="GO" id="GO:0015031">
    <property type="term" value="P:protein transport"/>
    <property type="evidence" value="ECO:0007669"/>
    <property type="project" value="UniProtKB-KW"/>
</dbReference>
<evidence type="ECO:0000313" key="23">
    <source>
        <dbReference type="EMBL" id="TKA54387.1"/>
    </source>
</evidence>
<keyword evidence="13 19" id="KW-0694">RNA-binding</keyword>
<dbReference type="InterPro" id="IPR036612">
    <property type="entry name" value="KH_dom_type_1_sf"/>
</dbReference>
<feature type="compositionally biased region" description="Polar residues" evidence="21">
    <location>
        <begin position="1373"/>
        <end position="1382"/>
    </location>
</feature>
<evidence type="ECO:0000256" key="21">
    <source>
        <dbReference type="SAM" id="MobiDB-lite"/>
    </source>
</evidence>
<dbReference type="Pfam" id="PF22675">
    <property type="entry name" value="KH-I_KHDC4-BBP"/>
    <property type="match status" value="1"/>
</dbReference>
<evidence type="ECO:0000256" key="5">
    <source>
        <dbReference type="ARBA" id="ARBA00022448"/>
    </source>
</evidence>
<keyword evidence="20" id="KW-0175">Coiled coil</keyword>
<feature type="non-terminal residue" evidence="23">
    <location>
        <position position="1602"/>
    </location>
</feature>
<keyword evidence="7" id="KW-0479">Metal-binding</keyword>
<comment type="subcellular location">
    <subcellularLocation>
        <location evidence="2">Endoplasmic reticulum</location>
    </subcellularLocation>
    <subcellularLocation>
        <location evidence="1">Nucleus</location>
    </subcellularLocation>
</comment>
<dbReference type="InterPro" id="IPR004087">
    <property type="entry name" value="KH_dom"/>
</dbReference>
<dbReference type="PROSITE" id="PS50158">
    <property type="entry name" value="ZF_CCHC"/>
    <property type="match status" value="2"/>
</dbReference>
<keyword evidence="5" id="KW-0813">Transport</keyword>
<protein>
    <recommendedName>
        <fullName evidence="4">Branchpoint-bridging protein</fullName>
    </recommendedName>
</protein>
<feature type="compositionally biased region" description="Pro residues" evidence="21">
    <location>
        <begin position="551"/>
        <end position="565"/>
    </location>
</feature>
<feature type="compositionally biased region" description="Basic and acidic residues" evidence="21">
    <location>
        <begin position="1284"/>
        <end position="1293"/>
    </location>
</feature>
<evidence type="ECO:0000256" key="10">
    <source>
        <dbReference type="ARBA" id="ARBA00022771"/>
    </source>
</evidence>